<dbReference type="PANTHER" id="PTHR30108">
    <property type="entry name" value="3-OCTAPRENYL-4-HYDROXYBENZOATE CARBOXY-LYASE-RELATED"/>
    <property type="match status" value="1"/>
</dbReference>
<evidence type="ECO:0000256" key="7">
    <source>
        <dbReference type="ARBA" id="ARBA00049936"/>
    </source>
</evidence>
<dbReference type="AlphaFoldDB" id="A0A7C4HBG4"/>
<evidence type="ECO:0000259" key="9">
    <source>
        <dbReference type="Pfam" id="PF20696"/>
    </source>
</evidence>
<evidence type="ECO:0000259" key="8">
    <source>
        <dbReference type="Pfam" id="PF01977"/>
    </source>
</evidence>
<name>A0A7C4HBG4_STAMA</name>
<evidence type="ECO:0000256" key="3">
    <source>
        <dbReference type="ARBA" id="ARBA00049054"/>
    </source>
</evidence>
<comment type="cofactor">
    <cofactor evidence="7">
        <name>prenylated FMN</name>
        <dbReference type="ChEBI" id="CHEBI:87746"/>
    </cofactor>
</comment>
<comment type="function">
    <text evidence="4">Catalyzes the conversion of trans-anhydromevalonate 5-phosphate (tAHMP) into isopentenyl phosphate. Involved in the archaeal mevalonate (MVA) pathway, which provides fundamental precursors for isoprenoid biosynthesis, such as isopentenyl diphosphate (IPP) and dimethylallyl diphosphate (DMAPP).</text>
</comment>
<feature type="domain" description="3-octaprenyl-4-hydroxybenzoate carboxy-lyase-like C-terminal" evidence="9">
    <location>
        <begin position="288"/>
        <end position="409"/>
    </location>
</feature>
<dbReference type="InterPro" id="IPR049381">
    <property type="entry name" value="UbiD-like_C"/>
</dbReference>
<protein>
    <recommendedName>
        <fullName evidence="6">Anhydromevalonate phosphate decarboxylase</fullName>
        <ecNumber evidence="5">4.1.1.126</ecNumber>
    </recommendedName>
</protein>
<dbReference type="GO" id="GO:0005737">
    <property type="term" value="C:cytoplasm"/>
    <property type="evidence" value="ECO:0007669"/>
    <property type="project" value="TreeGrafter"/>
</dbReference>
<dbReference type="Pfam" id="PF20696">
    <property type="entry name" value="UbiD_C"/>
    <property type="match status" value="1"/>
</dbReference>
<accession>A0A7C4HBG4</accession>
<sequence length="426" mass="48514">MDLGSYMEKIVSKYKEVKYVGKISREYEVTKLSYSNRETVIEFNINDSEVTCVSNILTNRRDLYVMLNASNDRDAYLKIEQAIDKPAELEFVDFNKYFLKTDWTLKQLPFIKYFREDGGYYLTSSIVVACIDEICNASIHRIMYVDEEHGAIRIVPRDLYRIYNMYRERGKDTPIAILLGLNPVAELAAATSTSFGLFELKIAAKLLNNNLFVKTPKYGIPVPLQTPIVVEGVISKDNLVDEGPFTDILGLLDTVRKQPVLKIENIYLSKISKLYYHAIVPSLWDHIYLMSFPREALIYVYLTKQYPNVTGVRLTTGSSCWLHAVVSVKQIKPGDARAIGLTVLNIHPSVKHVIVVDDDIDIDNIEMIEWAIATRVKASEDIIVLKDLPGSTLDPRSVNGIGDKVIIDATKPFNEDWSKYRRVQIP</sequence>
<comment type="similarity">
    <text evidence="2">Belongs to the UbiD family.</text>
</comment>
<dbReference type="EC" id="4.1.1.126" evidence="5"/>
<dbReference type="EMBL" id="DTBJ01000022">
    <property type="protein sequence ID" value="HGM58589.1"/>
    <property type="molecule type" value="Genomic_DNA"/>
</dbReference>
<organism evidence="10">
    <name type="scientific">Staphylothermus marinus</name>
    <dbReference type="NCBI Taxonomy" id="2280"/>
    <lineage>
        <taxon>Archaea</taxon>
        <taxon>Thermoproteota</taxon>
        <taxon>Thermoprotei</taxon>
        <taxon>Desulfurococcales</taxon>
        <taxon>Desulfurococcaceae</taxon>
        <taxon>Staphylothermus</taxon>
    </lineage>
</organism>
<evidence type="ECO:0000256" key="1">
    <source>
        <dbReference type="ARBA" id="ARBA00005092"/>
    </source>
</evidence>
<comment type="caution">
    <text evidence="10">The sequence shown here is derived from an EMBL/GenBank/DDBJ whole genome shotgun (WGS) entry which is preliminary data.</text>
</comment>
<dbReference type="Pfam" id="PF01977">
    <property type="entry name" value="UbiD"/>
    <property type="match status" value="1"/>
</dbReference>
<evidence type="ECO:0000256" key="5">
    <source>
        <dbReference type="ARBA" id="ARBA00049727"/>
    </source>
</evidence>
<comment type="catalytic activity">
    <reaction evidence="3">
        <text>(2E)-3-methyl-5-phosphooxypent-2-enoate + H(+) = isopentenyl phosphate + CO2</text>
        <dbReference type="Rhea" id="RHEA:78971"/>
        <dbReference type="ChEBI" id="CHEBI:15378"/>
        <dbReference type="ChEBI" id="CHEBI:16526"/>
        <dbReference type="ChEBI" id="CHEBI:65078"/>
        <dbReference type="ChEBI" id="CHEBI:229665"/>
        <dbReference type="EC" id="4.1.1.126"/>
    </reaction>
    <physiologicalReaction direction="left-to-right" evidence="3">
        <dbReference type="Rhea" id="RHEA:78972"/>
    </physiologicalReaction>
</comment>
<evidence type="ECO:0000313" key="10">
    <source>
        <dbReference type="EMBL" id="HGM58589.1"/>
    </source>
</evidence>
<dbReference type="Gene3D" id="3.40.1670.10">
    <property type="entry name" value="UbiD C-terminal domain-like"/>
    <property type="match status" value="1"/>
</dbReference>
<feature type="domain" description="3-octaprenyl-4-hydroxybenzoate carboxy-lyase-like Rift-related" evidence="8">
    <location>
        <begin position="100"/>
        <end position="281"/>
    </location>
</feature>
<gene>
    <name evidence="10" type="ORF">ENU14_03245</name>
</gene>
<evidence type="ECO:0000256" key="4">
    <source>
        <dbReference type="ARBA" id="ARBA00049583"/>
    </source>
</evidence>
<dbReference type="NCBIfam" id="TIGR00148">
    <property type="entry name" value="UbiD family decarboxylase"/>
    <property type="match status" value="1"/>
</dbReference>
<dbReference type="SUPFAM" id="SSF50475">
    <property type="entry name" value="FMN-binding split barrel"/>
    <property type="match status" value="1"/>
</dbReference>
<proteinExistence type="inferred from homology"/>
<dbReference type="GO" id="GO:0016831">
    <property type="term" value="F:carboxy-lyase activity"/>
    <property type="evidence" value="ECO:0007669"/>
    <property type="project" value="InterPro"/>
</dbReference>
<dbReference type="InterPro" id="IPR048304">
    <property type="entry name" value="UbiD_Rift_dom"/>
</dbReference>
<evidence type="ECO:0000256" key="6">
    <source>
        <dbReference type="ARBA" id="ARBA00049754"/>
    </source>
</evidence>
<dbReference type="PANTHER" id="PTHR30108:SF21">
    <property type="entry name" value="4-HYDROXYBENZOATE DECARBOXYLASE"/>
    <property type="match status" value="1"/>
</dbReference>
<dbReference type="InterPro" id="IPR002830">
    <property type="entry name" value="UbiD"/>
</dbReference>
<dbReference type="SUPFAM" id="SSF143968">
    <property type="entry name" value="UbiD C-terminal domain-like"/>
    <property type="match status" value="1"/>
</dbReference>
<comment type="pathway">
    <text evidence="1">Isoprenoid biosynthesis; isopentenyl diphosphate biosynthesis via mevalonate pathway.</text>
</comment>
<reference evidence="10" key="1">
    <citation type="journal article" date="2020" name="mSystems">
        <title>Genome- and Community-Level Interaction Insights into Carbon Utilization and Element Cycling Functions of Hydrothermarchaeota in Hydrothermal Sediment.</title>
        <authorList>
            <person name="Zhou Z."/>
            <person name="Liu Y."/>
            <person name="Xu W."/>
            <person name="Pan J."/>
            <person name="Luo Z.H."/>
            <person name="Li M."/>
        </authorList>
    </citation>
    <scope>NUCLEOTIDE SEQUENCE [LARGE SCALE GENOMIC DNA]</scope>
    <source>
        <strain evidence="10">SpSt-642</strain>
    </source>
</reference>
<evidence type="ECO:0000256" key="2">
    <source>
        <dbReference type="ARBA" id="ARBA00010021"/>
    </source>
</evidence>